<dbReference type="InterPro" id="IPR006311">
    <property type="entry name" value="TAT_signal"/>
</dbReference>
<feature type="compositionally biased region" description="Pro residues" evidence="1">
    <location>
        <begin position="154"/>
        <end position="170"/>
    </location>
</feature>
<feature type="compositionally biased region" description="Pro residues" evidence="1">
    <location>
        <begin position="124"/>
        <end position="145"/>
    </location>
</feature>
<comment type="caution">
    <text evidence="2">The sequence shown here is derived from an EMBL/GenBank/DDBJ whole genome shotgun (WGS) entry which is preliminary data.</text>
</comment>
<dbReference type="Proteomes" id="UP000293638">
    <property type="component" value="Unassembled WGS sequence"/>
</dbReference>
<organism evidence="2 3">
    <name type="scientific">Motilibacter rhizosphaerae</name>
    <dbReference type="NCBI Taxonomy" id="598652"/>
    <lineage>
        <taxon>Bacteria</taxon>
        <taxon>Bacillati</taxon>
        <taxon>Actinomycetota</taxon>
        <taxon>Actinomycetes</taxon>
        <taxon>Motilibacterales</taxon>
        <taxon>Motilibacteraceae</taxon>
        <taxon>Motilibacter</taxon>
    </lineage>
</organism>
<name>A0A4Q7NQY3_9ACTN</name>
<dbReference type="PROSITE" id="PS51318">
    <property type="entry name" value="TAT"/>
    <property type="match status" value="1"/>
</dbReference>
<gene>
    <name evidence="2" type="ORF">EV189_1128</name>
</gene>
<evidence type="ECO:0000313" key="2">
    <source>
        <dbReference type="EMBL" id="RZS89365.1"/>
    </source>
</evidence>
<proteinExistence type="predicted"/>
<reference evidence="2 3" key="1">
    <citation type="submission" date="2019-02" db="EMBL/GenBank/DDBJ databases">
        <title>Genomic Encyclopedia of Type Strains, Phase IV (KMG-IV): sequencing the most valuable type-strain genomes for metagenomic binning, comparative biology and taxonomic classification.</title>
        <authorList>
            <person name="Goeker M."/>
        </authorList>
    </citation>
    <scope>NUCLEOTIDE SEQUENCE [LARGE SCALE GENOMIC DNA]</scope>
    <source>
        <strain evidence="2 3">DSM 45622</strain>
    </source>
</reference>
<feature type="compositionally biased region" description="Pro residues" evidence="1">
    <location>
        <begin position="98"/>
        <end position="116"/>
    </location>
</feature>
<sequence>MPPSADSPRPDATGRRAFLGAALVASLLAGGSLLDAGTAEAATRGAAAVPRKRRPRSTTAADARAGRTTTTKARPKAGSATTPKPTPEPVAKAAPKPTAKPTPKPTPKPGASPTTPPGTGTSPAPRPEPVRTPPPAPPARIPEPRPSSSSAPAPSTPAPTPSTPAAPPLPSVPLDTVHLLRRTTYGITPELLADVAAVGGPGAWLEQQLAPQGVADPVADAVLARFPLAVADPPVCYGAMSNGAWDSMVQVVGATVARQLWSRRQLLEVMVDFWSNHLNITCPSSEVWATKAWDDVHVVRANALGSFADMLAASVTSPAMLLYLNNAESQGRAPNENYGRELLELHTVGIDAGYAQADVVAAARALSGLSVWNPWNGGTAATNGTFRYRADWHWVGPVQVLGWQHPNADRTAGVAVARSLVRYLAGHPATAARIARKLAVRFVSDDPPQSLVDALAAAYLAGGTAVVPVLRALFASPEFAASVGQKVRRPHEDWMATLRAVGVAPDPTSSSRAAVEGWMWAVEDLGNGPLGWGQPDGYPDVASAWSGAGTTLGRWNLHLAAVQQWWKDGVTYAGLADRLLGATKPTTRGALVDALCARLLPGQTLTSAHRAALVGFLGADGPVRNGDLTWMLGPLVAVVLDSPYWSVR</sequence>
<accession>A0A4Q7NQY3</accession>
<protein>
    <submittedName>
        <fullName evidence="2">Uncharacterized protein DUF1800</fullName>
    </submittedName>
</protein>
<feature type="region of interest" description="Disordered" evidence="1">
    <location>
        <begin position="38"/>
        <end position="170"/>
    </location>
</feature>
<dbReference type="InterPro" id="IPR014917">
    <property type="entry name" value="DUF1800"/>
</dbReference>
<evidence type="ECO:0000256" key="1">
    <source>
        <dbReference type="SAM" id="MobiDB-lite"/>
    </source>
</evidence>
<dbReference type="Pfam" id="PF08811">
    <property type="entry name" value="DUF1800"/>
    <property type="match status" value="1"/>
</dbReference>
<feature type="compositionally biased region" description="Low complexity" evidence="1">
    <location>
        <begin position="58"/>
        <end position="97"/>
    </location>
</feature>
<dbReference type="OrthoDB" id="9772295at2"/>
<keyword evidence="3" id="KW-1185">Reference proteome</keyword>
<dbReference type="AlphaFoldDB" id="A0A4Q7NQY3"/>
<dbReference type="PRINTS" id="PR01217">
    <property type="entry name" value="PRICHEXTENSN"/>
</dbReference>
<feature type="compositionally biased region" description="Low complexity" evidence="1">
    <location>
        <begin position="38"/>
        <end position="48"/>
    </location>
</feature>
<dbReference type="EMBL" id="SGXD01000002">
    <property type="protein sequence ID" value="RZS89365.1"/>
    <property type="molecule type" value="Genomic_DNA"/>
</dbReference>
<evidence type="ECO:0000313" key="3">
    <source>
        <dbReference type="Proteomes" id="UP000293638"/>
    </source>
</evidence>